<feature type="region of interest" description="Disordered" evidence="1">
    <location>
        <begin position="1"/>
        <end position="79"/>
    </location>
</feature>
<evidence type="ECO:0000313" key="2">
    <source>
        <dbReference type="EMBL" id="SCM77638.1"/>
    </source>
</evidence>
<reference evidence="2" key="1">
    <citation type="submission" date="2016-08" db="EMBL/GenBank/DDBJ databases">
        <authorList>
            <person name="Seilhamer J.J."/>
        </authorList>
    </citation>
    <scope>NUCLEOTIDE SEQUENCE</scope>
    <source>
        <strain evidence="2">86</strain>
    </source>
</reference>
<gene>
    <name evidence="2" type="ORF">KL86PLE_41443</name>
</gene>
<feature type="compositionally biased region" description="Low complexity" evidence="1">
    <location>
        <begin position="19"/>
        <end position="29"/>
    </location>
</feature>
<organism evidence="2">
    <name type="scientific">uncultured Pleomorphomonas sp</name>
    <dbReference type="NCBI Taxonomy" id="442121"/>
    <lineage>
        <taxon>Bacteria</taxon>
        <taxon>Pseudomonadati</taxon>
        <taxon>Pseudomonadota</taxon>
        <taxon>Alphaproteobacteria</taxon>
        <taxon>Hyphomicrobiales</taxon>
        <taxon>Pleomorphomonadaceae</taxon>
        <taxon>Pleomorphomonas</taxon>
        <taxon>environmental samples</taxon>
    </lineage>
</organism>
<sequence length="135" mass="14530">MPPSTPVQSFSMAKRLPSRRSSSPRPSSPVTMSVTTRAGTPSKAPGQQQTGNEPAMKVAPISHRDDPTRPLTDAFRAPGGFVRRTGCRLPGSLPSSHVARTLRERAASPLSSLYISHQGKRHADRPAIETPQARL</sequence>
<accession>A0A212LJC0</accession>
<feature type="compositionally biased region" description="Polar residues" evidence="1">
    <location>
        <begin position="1"/>
        <end position="11"/>
    </location>
</feature>
<feature type="compositionally biased region" description="Polar residues" evidence="1">
    <location>
        <begin position="30"/>
        <end position="52"/>
    </location>
</feature>
<protein>
    <submittedName>
        <fullName evidence="2">Uncharacterized protein</fullName>
    </submittedName>
</protein>
<proteinExistence type="predicted"/>
<name>A0A212LJC0_9HYPH</name>
<dbReference type="AlphaFoldDB" id="A0A212LJC0"/>
<evidence type="ECO:0000256" key="1">
    <source>
        <dbReference type="SAM" id="MobiDB-lite"/>
    </source>
</evidence>
<dbReference type="EMBL" id="FMJD01000008">
    <property type="protein sequence ID" value="SCM77638.1"/>
    <property type="molecule type" value="Genomic_DNA"/>
</dbReference>
<feature type="region of interest" description="Disordered" evidence="1">
    <location>
        <begin position="113"/>
        <end position="135"/>
    </location>
</feature>